<comment type="caution">
    <text evidence="1">The sequence shown here is derived from an EMBL/GenBank/DDBJ whole genome shotgun (WGS) entry which is preliminary data.</text>
</comment>
<accession>A0A833YWS6</accession>
<sequence length="134" mass="14200">MEPGAVPSFSVFGEAAPFHCCIIFHHRPISVLRFGGFASVFPYKRCCCEPHGLPSVSERVSASPWKRGLGLGWGAFSRVGVCSHGRGQGLGGRRDGGCRSLTHSSIHSLLQCPRSQSLSAGHQCVSEPPPQAGS</sequence>
<dbReference type="Proteomes" id="UP000664940">
    <property type="component" value="Unassembled WGS sequence"/>
</dbReference>
<dbReference type="EMBL" id="JABVXQ010000013">
    <property type="protein sequence ID" value="KAF6081998.1"/>
    <property type="molecule type" value="Genomic_DNA"/>
</dbReference>
<name>A0A833YWS6_9CHIR</name>
<protein>
    <submittedName>
        <fullName evidence="1">Uncharacterized protein</fullName>
    </submittedName>
</protein>
<gene>
    <name evidence="1" type="ORF">HJG60_008966</name>
</gene>
<reference evidence="1 2" key="1">
    <citation type="journal article" date="2020" name="Nature">
        <title>Six reference-quality genomes reveal evolution of bat adaptations.</title>
        <authorList>
            <person name="Jebb D."/>
            <person name="Huang Z."/>
            <person name="Pippel M."/>
            <person name="Hughes G.M."/>
            <person name="Lavrichenko K."/>
            <person name="Devanna P."/>
            <person name="Winkler S."/>
            <person name="Jermiin L.S."/>
            <person name="Skirmuntt E.C."/>
            <person name="Katzourakis A."/>
            <person name="Burkitt-Gray L."/>
            <person name="Ray D.A."/>
            <person name="Sullivan K.A.M."/>
            <person name="Roscito J.G."/>
            <person name="Kirilenko B.M."/>
            <person name="Davalos L.M."/>
            <person name="Corthals A.P."/>
            <person name="Power M.L."/>
            <person name="Jones G."/>
            <person name="Ransome R.D."/>
            <person name="Dechmann D.K.N."/>
            <person name="Locatelli A.G."/>
            <person name="Puechmaille S.J."/>
            <person name="Fedrigo O."/>
            <person name="Jarvis E.D."/>
            <person name="Hiller M."/>
            <person name="Vernes S.C."/>
            <person name="Myers E.W."/>
            <person name="Teeling E.C."/>
        </authorList>
    </citation>
    <scope>NUCLEOTIDE SEQUENCE [LARGE SCALE GENOMIC DNA]</scope>
    <source>
        <strain evidence="1">Bat1K_MPI-CBG_1</strain>
    </source>
</reference>
<evidence type="ECO:0000313" key="1">
    <source>
        <dbReference type="EMBL" id="KAF6081998.1"/>
    </source>
</evidence>
<evidence type="ECO:0000313" key="2">
    <source>
        <dbReference type="Proteomes" id="UP000664940"/>
    </source>
</evidence>
<dbReference type="AlphaFoldDB" id="A0A833YWS6"/>
<proteinExistence type="predicted"/>
<organism evidence="1 2">
    <name type="scientific">Phyllostomus discolor</name>
    <name type="common">pale spear-nosed bat</name>
    <dbReference type="NCBI Taxonomy" id="89673"/>
    <lineage>
        <taxon>Eukaryota</taxon>
        <taxon>Metazoa</taxon>
        <taxon>Chordata</taxon>
        <taxon>Craniata</taxon>
        <taxon>Vertebrata</taxon>
        <taxon>Euteleostomi</taxon>
        <taxon>Mammalia</taxon>
        <taxon>Eutheria</taxon>
        <taxon>Laurasiatheria</taxon>
        <taxon>Chiroptera</taxon>
        <taxon>Yangochiroptera</taxon>
        <taxon>Phyllostomidae</taxon>
        <taxon>Phyllostominae</taxon>
        <taxon>Phyllostomus</taxon>
    </lineage>
</organism>